<dbReference type="NCBIfam" id="TIGR00177">
    <property type="entry name" value="molyb_syn"/>
    <property type="match status" value="2"/>
</dbReference>
<dbReference type="Proteomes" id="UP001445076">
    <property type="component" value="Unassembled WGS sequence"/>
</dbReference>
<comment type="similarity">
    <text evidence="13">Belongs to the MoeA family.</text>
</comment>
<proteinExistence type="inferred from homology"/>
<evidence type="ECO:0000256" key="10">
    <source>
        <dbReference type="ARBA" id="ARBA00022842"/>
    </source>
</evidence>
<evidence type="ECO:0000256" key="2">
    <source>
        <dbReference type="ARBA" id="ARBA00005046"/>
    </source>
</evidence>
<evidence type="ECO:0000256" key="11">
    <source>
        <dbReference type="ARBA" id="ARBA00023150"/>
    </source>
</evidence>
<comment type="similarity">
    <text evidence="4">In the C-terminal section; belongs to the MoeA family.</text>
</comment>
<dbReference type="FunFam" id="3.40.980.10:FF:000002">
    <property type="entry name" value="Molybdopterin molybdenumtransferase"/>
    <property type="match status" value="1"/>
</dbReference>
<evidence type="ECO:0000256" key="7">
    <source>
        <dbReference type="ARBA" id="ARBA00022723"/>
    </source>
</evidence>
<dbReference type="AlphaFoldDB" id="A0AAW0Y6L1"/>
<dbReference type="CDD" id="cd00886">
    <property type="entry name" value="MogA_MoaB"/>
    <property type="match status" value="1"/>
</dbReference>
<evidence type="ECO:0000256" key="13">
    <source>
        <dbReference type="RuleBase" id="RU365090"/>
    </source>
</evidence>
<dbReference type="InterPro" id="IPR036688">
    <property type="entry name" value="MoeA_C_domain_IV_sf"/>
</dbReference>
<evidence type="ECO:0000313" key="16">
    <source>
        <dbReference type="EMBL" id="KAK8747520.1"/>
    </source>
</evidence>
<evidence type="ECO:0000313" key="17">
    <source>
        <dbReference type="Proteomes" id="UP001445076"/>
    </source>
</evidence>
<keyword evidence="8" id="KW-0547">Nucleotide-binding</keyword>
<dbReference type="EMBL" id="JARKIK010000014">
    <property type="protein sequence ID" value="KAK8747522.1"/>
    <property type="molecule type" value="Genomic_DNA"/>
</dbReference>
<evidence type="ECO:0000256" key="6">
    <source>
        <dbReference type="ARBA" id="ARBA00022679"/>
    </source>
</evidence>
<comment type="pathway">
    <text evidence="2 13">Cofactor biosynthesis; molybdopterin biosynthesis.</text>
</comment>
<gene>
    <name evidence="16" type="ORF">OTU49_016431</name>
</gene>
<evidence type="ECO:0000256" key="9">
    <source>
        <dbReference type="ARBA" id="ARBA00022840"/>
    </source>
</evidence>
<reference evidence="16" key="2">
    <citation type="submission" date="2024-01" db="EMBL/GenBank/DDBJ databases">
        <authorList>
            <person name="He J."/>
            <person name="Wang M."/>
            <person name="Zheng J."/>
            <person name="Liu Z."/>
        </authorList>
    </citation>
    <scope>NUCLEOTIDE SEQUENCE</scope>
    <source>
        <strain evidence="16">ZL_2023a</strain>
        <tissue evidence="16">Muscle</tissue>
    </source>
</reference>
<evidence type="ECO:0000256" key="5">
    <source>
        <dbReference type="ARBA" id="ARBA00022505"/>
    </source>
</evidence>
<dbReference type="GO" id="GO:0005829">
    <property type="term" value="C:cytosol"/>
    <property type="evidence" value="ECO:0007669"/>
    <property type="project" value="TreeGrafter"/>
</dbReference>
<dbReference type="InterPro" id="IPR008284">
    <property type="entry name" value="MoCF_biosynth_CS"/>
</dbReference>
<evidence type="ECO:0000256" key="3">
    <source>
        <dbReference type="ARBA" id="ARBA00007589"/>
    </source>
</evidence>
<dbReference type="GO" id="GO:0046872">
    <property type="term" value="F:metal ion binding"/>
    <property type="evidence" value="ECO:0007669"/>
    <property type="project" value="UniProtKB-UniRule"/>
</dbReference>
<dbReference type="InterPro" id="IPR036135">
    <property type="entry name" value="MoeA_linker/N_sf"/>
</dbReference>
<evidence type="ECO:0000256" key="4">
    <source>
        <dbReference type="ARBA" id="ARBA00008339"/>
    </source>
</evidence>
<dbReference type="Pfam" id="PF03453">
    <property type="entry name" value="MoeA_N"/>
    <property type="match status" value="1"/>
</dbReference>
<dbReference type="SUPFAM" id="SSF63882">
    <property type="entry name" value="MoeA N-terminal region -like"/>
    <property type="match status" value="1"/>
</dbReference>
<keyword evidence="9" id="KW-0067">ATP-binding</keyword>
<reference evidence="16 17" key="1">
    <citation type="journal article" date="2024" name="BMC Genomics">
        <title>Genome assembly of redclaw crayfish (Cherax quadricarinatus) provides insights into its immune adaptation and hypoxia tolerance.</title>
        <authorList>
            <person name="Liu Z."/>
            <person name="Zheng J."/>
            <person name="Li H."/>
            <person name="Fang K."/>
            <person name="Wang S."/>
            <person name="He J."/>
            <person name="Zhou D."/>
            <person name="Weng S."/>
            <person name="Chi M."/>
            <person name="Gu Z."/>
            <person name="He J."/>
            <person name="Li F."/>
            <person name="Wang M."/>
        </authorList>
    </citation>
    <scope>NUCLEOTIDE SEQUENCE [LARGE SCALE GENOMIC DNA]</scope>
    <source>
        <strain evidence="16">ZL_2023a</strain>
    </source>
</reference>
<keyword evidence="11 13" id="KW-0501">Molybdenum cofactor biosynthesis</keyword>
<evidence type="ECO:0000256" key="8">
    <source>
        <dbReference type="ARBA" id="ARBA00022741"/>
    </source>
</evidence>
<dbReference type="InterPro" id="IPR001453">
    <property type="entry name" value="MoaB/Mog_dom"/>
</dbReference>
<keyword evidence="6 13" id="KW-0808">Transferase</keyword>
<dbReference type="InterPro" id="IPR036425">
    <property type="entry name" value="MoaB/Mog-like_dom_sf"/>
</dbReference>
<dbReference type="GO" id="GO:0061598">
    <property type="term" value="F:molybdopterin adenylyltransferase activity"/>
    <property type="evidence" value="ECO:0007669"/>
    <property type="project" value="UniProtKB-UniRule"/>
</dbReference>
<dbReference type="Gene3D" id="3.90.105.10">
    <property type="entry name" value="Molybdopterin biosynthesis moea protein, domain 2"/>
    <property type="match status" value="1"/>
</dbReference>
<dbReference type="PANTHER" id="PTHR10192">
    <property type="entry name" value="MOLYBDOPTERIN BIOSYNTHESIS PROTEIN"/>
    <property type="match status" value="1"/>
</dbReference>
<feature type="domain" description="MoaB/Mog" evidence="15">
    <location>
        <begin position="8"/>
        <end position="155"/>
    </location>
</feature>
<dbReference type="NCBIfam" id="NF045515">
    <property type="entry name" value="Glp_gephyrin"/>
    <property type="match status" value="1"/>
</dbReference>
<comment type="caution">
    <text evidence="16">The sequence shown here is derived from an EMBL/GenBank/DDBJ whole genome shotgun (WGS) entry which is preliminary data.</text>
</comment>
<dbReference type="SUPFAM" id="SSF53218">
    <property type="entry name" value="Molybdenum cofactor biosynthesis proteins"/>
    <property type="match status" value="2"/>
</dbReference>
<keyword evidence="17" id="KW-1185">Reference proteome</keyword>
<dbReference type="EMBL" id="JARKIK010000014">
    <property type="protein sequence ID" value="KAK8747521.1"/>
    <property type="molecule type" value="Genomic_DNA"/>
</dbReference>
<name>A0AAW0Y6L1_CHEQU</name>
<dbReference type="InterPro" id="IPR005111">
    <property type="entry name" value="MoeA_C_domain_IV"/>
</dbReference>
<dbReference type="GO" id="GO:0098970">
    <property type="term" value="P:postsynaptic neurotransmitter receptor diffusion trapping"/>
    <property type="evidence" value="ECO:0007669"/>
    <property type="project" value="TreeGrafter"/>
</dbReference>
<dbReference type="FunFam" id="2.170.190.11:FF:000001">
    <property type="entry name" value="Molybdopterin molybdenumtransferase"/>
    <property type="match status" value="1"/>
</dbReference>
<evidence type="ECO:0000256" key="1">
    <source>
        <dbReference type="ARBA" id="ARBA00001946"/>
    </source>
</evidence>
<keyword evidence="5 13" id="KW-0500">Molybdenum</keyword>
<evidence type="ECO:0000259" key="15">
    <source>
        <dbReference type="SMART" id="SM00852"/>
    </source>
</evidence>
<protein>
    <recommendedName>
        <fullName evidence="15">MoaB/Mog domain-containing protein</fullName>
    </recommendedName>
</protein>
<comment type="similarity">
    <text evidence="3">In the N-terminal section; belongs to the MoaB/Mog family.</text>
</comment>
<comment type="function">
    <text evidence="13">Catalyzes two steps in the biosynthesis of the molybdenum cofactor. In the first step, molybdopterin is adenylated. Subsequently, molybdate is inserted into adenylated molybdopterin and AMP is released.</text>
</comment>
<dbReference type="PROSITE" id="PS01079">
    <property type="entry name" value="MOCF_BIOSYNTHESIS_2"/>
    <property type="match status" value="1"/>
</dbReference>
<organism evidence="16 17">
    <name type="scientific">Cherax quadricarinatus</name>
    <name type="common">Australian red claw crayfish</name>
    <dbReference type="NCBI Taxonomy" id="27406"/>
    <lineage>
        <taxon>Eukaryota</taxon>
        <taxon>Metazoa</taxon>
        <taxon>Ecdysozoa</taxon>
        <taxon>Arthropoda</taxon>
        <taxon>Crustacea</taxon>
        <taxon>Multicrustacea</taxon>
        <taxon>Malacostraca</taxon>
        <taxon>Eumalacostraca</taxon>
        <taxon>Eucarida</taxon>
        <taxon>Decapoda</taxon>
        <taxon>Pleocyemata</taxon>
        <taxon>Astacidea</taxon>
        <taxon>Parastacoidea</taxon>
        <taxon>Parastacidae</taxon>
        <taxon>Cherax</taxon>
    </lineage>
</organism>
<dbReference type="SUPFAM" id="SSF63867">
    <property type="entry name" value="MoeA C-terminal domain-like"/>
    <property type="match status" value="1"/>
</dbReference>
<comment type="catalytic activity">
    <reaction evidence="13">
        <text>adenylyl-molybdopterin + molybdate = Mo-molybdopterin + AMP + H(+)</text>
        <dbReference type="Rhea" id="RHEA:35047"/>
        <dbReference type="ChEBI" id="CHEBI:15378"/>
        <dbReference type="ChEBI" id="CHEBI:36264"/>
        <dbReference type="ChEBI" id="CHEBI:62727"/>
        <dbReference type="ChEBI" id="CHEBI:71302"/>
        <dbReference type="ChEBI" id="CHEBI:456215"/>
    </reaction>
</comment>
<dbReference type="CDD" id="cd00887">
    <property type="entry name" value="MoeA"/>
    <property type="match status" value="1"/>
</dbReference>
<dbReference type="GO" id="GO:0030425">
    <property type="term" value="C:dendrite"/>
    <property type="evidence" value="ECO:0007669"/>
    <property type="project" value="TreeGrafter"/>
</dbReference>
<evidence type="ECO:0000256" key="14">
    <source>
        <dbReference type="SAM" id="MobiDB-lite"/>
    </source>
</evidence>
<dbReference type="GO" id="GO:0097112">
    <property type="term" value="P:gamma-aminobutyric acid receptor clustering"/>
    <property type="evidence" value="ECO:0007669"/>
    <property type="project" value="TreeGrafter"/>
</dbReference>
<evidence type="ECO:0000256" key="12">
    <source>
        <dbReference type="ARBA" id="ARBA00023268"/>
    </source>
</evidence>
<dbReference type="Gene3D" id="2.40.340.10">
    <property type="entry name" value="MoeA, C-terminal, domain IV"/>
    <property type="match status" value="1"/>
</dbReference>
<dbReference type="Pfam" id="PF00994">
    <property type="entry name" value="MoCF_biosynth"/>
    <property type="match status" value="2"/>
</dbReference>
<dbReference type="GO" id="GO:0006777">
    <property type="term" value="P:Mo-molybdopterin cofactor biosynthetic process"/>
    <property type="evidence" value="ECO:0007669"/>
    <property type="project" value="UniProtKB-UniRule"/>
</dbReference>
<dbReference type="EMBL" id="JARKIK010000014">
    <property type="protein sequence ID" value="KAK8747520.1"/>
    <property type="molecule type" value="Genomic_DNA"/>
</dbReference>
<dbReference type="GO" id="GO:0099634">
    <property type="term" value="C:postsynaptic specialization membrane"/>
    <property type="evidence" value="ECO:0007669"/>
    <property type="project" value="GOC"/>
</dbReference>
<dbReference type="Gene3D" id="3.40.980.10">
    <property type="entry name" value="MoaB/Mog-like domain"/>
    <property type="match status" value="2"/>
</dbReference>
<dbReference type="InterPro" id="IPR005110">
    <property type="entry name" value="MoeA_linker/N"/>
</dbReference>
<feature type="domain" description="MoaB/Mog" evidence="15">
    <location>
        <begin position="419"/>
        <end position="562"/>
    </location>
</feature>
<accession>A0AAW0Y6L1</accession>
<keyword evidence="10 13" id="KW-0460">Magnesium</keyword>
<sequence>MSEKISVGVLTVSDRCSTGEATDESGANLQSLISSGELFPGTVDQYLCVADDCSLIIKTLISWCEVHKLQLILTTGGTGFSPRDITPEAVKKVIGREAPGLSVCMLTESLKITPLAMLSRPVCGYRGRTLIVTLPGSKKASEECVRFIAPAIPHAVDLLMDWKVPVEKTHDALQAEGSSCRHHTTACQHHQPSAHQHQHAHHYHHHKCHHHQRDETGNTTSKADVTRISGRPRKSPYPMISVSEALEIILSHADQCTNKVVPMQDALGFVLAQDIIANDPLPPFPASIKDGYAVLSSDGAGVRVVDGDSAAGCRPEKLKVSSGKCVRVNTGAPIPLGADAVVQVEDTELVKEANDGRTELEIKILKAPSKGQDIRPLGCDIAVGQKILSSGTLLGPAELGLLATVGVTNVLVVSKPTFAVLSTGNELQEPGEALREGHIRDSNKTTLKALLRQFDYPVVDAGIAKDNPTSLLTSIRSALNQADILVTTGGVSMGERDMLRPVLTSDFNAEIHFAQVFMKPGKPTTFATCQFNGHKKLILGLPGNPVSAVVTATLYILPLCRKMSGRSTYENTCIRAKLSTSIKLDPRPEYHRALLCWSPGIDLPVAHSTGNQLSSRLLSMASAQALLKLPPATSETQSLPDGTVVEALLLNM</sequence>
<dbReference type="Pfam" id="PF03454">
    <property type="entry name" value="MoeA_C"/>
    <property type="match status" value="1"/>
</dbReference>
<dbReference type="GO" id="GO:0061599">
    <property type="term" value="F:molybdopterin molybdotransferase activity"/>
    <property type="evidence" value="ECO:0007669"/>
    <property type="project" value="UniProtKB-UniRule"/>
</dbReference>
<comment type="catalytic activity">
    <reaction evidence="13">
        <text>molybdopterin + ATP + H(+) = adenylyl-molybdopterin + diphosphate</text>
        <dbReference type="Rhea" id="RHEA:31331"/>
        <dbReference type="ChEBI" id="CHEBI:15378"/>
        <dbReference type="ChEBI" id="CHEBI:30616"/>
        <dbReference type="ChEBI" id="CHEBI:33019"/>
        <dbReference type="ChEBI" id="CHEBI:58698"/>
        <dbReference type="ChEBI" id="CHEBI:62727"/>
    </reaction>
</comment>
<dbReference type="PANTHER" id="PTHR10192:SF5">
    <property type="entry name" value="GEPHYRIN"/>
    <property type="match status" value="1"/>
</dbReference>
<dbReference type="GO" id="GO:0007529">
    <property type="term" value="P:establishment of synaptic specificity at neuromuscular junction"/>
    <property type="evidence" value="ECO:0007669"/>
    <property type="project" value="TreeGrafter"/>
</dbReference>
<dbReference type="PROSITE" id="PS01078">
    <property type="entry name" value="MOCF_BIOSYNTHESIS_1"/>
    <property type="match status" value="1"/>
</dbReference>
<dbReference type="GO" id="GO:0072579">
    <property type="term" value="P:glycine receptor clustering"/>
    <property type="evidence" value="ECO:0007669"/>
    <property type="project" value="TreeGrafter"/>
</dbReference>
<dbReference type="Gene3D" id="2.170.190.11">
    <property type="entry name" value="Molybdopterin biosynthesis moea protein, domain 3"/>
    <property type="match status" value="1"/>
</dbReference>
<keyword evidence="12" id="KW-0511">Multifunctional enzyme</keyword>
<dbReference type="SMART" id="SM00852">
    <property type="entry name" value="MoCF_biosynth"/>
    <property type="match status" value="2"/>
</dbReference>
<dbReference type="InterPro" id="IPR038987">
    <property type="entry name" value="MoeA-like"/>
</dbReference>
<dbReference type="FunFam" id="3.40.980.10:FF:000001">
    <property type="entry name" value="Molybdopterin molybdenumtransferase"/>
    <property type="match status" value="1"/>
</dbReference>
<dbReference type="GO" id="GO:0005524">
    <property type="term" value="F:ATP binding"/>
    <property type="evidence" value="ECO:0007669"/>
    <property type="project" value="UniProtKB-UniRule"/>
</dbReference>
<comment type="cofactor">
    <cofactor evidence="1 13">
        <name>Mg(2+)</name>
        <dbReference type="ChEBI" id="CHEBI:18420"/>
    </cofactor>
</comment>
<keyword evidence="7 13" id="KW-0479">Metal-binding</keyword>
<feature type="region of interest" description="Disordered" evidence="14">
    <location>
        <begin position="207"/>
        <end position="236"/>
    </location>
</feature>